<dbReference type="RefSeq" id="WP_079546854.1">
    <property type="nucleotide sequence ID" value="NZ_CP117826.1"/>
</dbReference>
<evidence type="ECO:0000313" key="2">
    <source>
        <dbReference type="EMBL" id="XCC63279.1"/>
    </source>
</evidence>
<sequence length="177" mass="20818">MKTTKRAWWTPYKYAVPSDWEHFMEDMAAQGWNVDKIRQSSSFCMVFRKTEPKRYRYVMDLNAFPKKDYTATFEAFGWELVGKMASEYIWRKEYEGERPEAFSSEESRIKRSMNIINVLRILLLLMLAGAGIVTAVRIAAPQYFNRPEEYAAPVVIFGAMAVFLGIFIGKIYRKREY</sequence>
<organism evidence="2">
    <name type="scientific">Christensenella massiliensis</name>
    <dbReference type="NCBI Taxonomy" id="1805714"/>
    <lineage>
        <taxon>Bacteria</taxon>
        <taxon>Bacillati</taxon>
        <taxon>Bacillota</taxon>
        <taxon>Clostridia</taxon>
        <taxon>Christensenellales</taxon>
        <taxon>Christensenellaceae</taxon>
        <taxon>Christensenella</taxon>
    </lineage>
</organism>
<accession>A0AAU8AAX0</accession>
<name>A0AAU8AAX0_9FIRM</name>
<keyword evidence="1" id="KW-0812">Transmembrane</keyword>
<dbReference type="InterPro" id="IPR021359">
    <property type="entry name" value="DUF2812"/>
</dbReference>
<protein>
    <submittedName>
        <fullName evidence="2">DUF2812 domain-containing protein</fullName>
    </submittedName>
</protein>
<reference evidence="2" key="1">
    <citation type="submission" date="2023-02" db="EMBL/GenBank/DDBJ databases">
        <title>Gut commensal Christensenella minuta modulates host metabolism via a new class of secondary bile acids.</title>
        <authorList>
            <person name="Liu C."/>
        </authorList>
    </citation>
    <scope>NUCLEOTIDE SEQUENCE</scope>
    <source>
        <strain evidence="2">CA70</strain>
    </source>
</reference>
<proteinExistence type="predicted"/>
<feature type="transmembrane region" description="Helical" evidence="1">
    <location>
        <begin position="118"/>
        <end position="138"/>
    </location>
</feature>
<feature type="transmembrane region" description="Helical" evidence="1">
    <location>
        <begin position="150"/>
        <end position="172"/>
    </location>
</feature>
<dbReference type="EMBL" id="CP117826">
    <property type="protein sequence ID" value="XCC63279.1"/>
    <property type="molecule type" value="Genomic_DNA"/>
</dbReference>
<keyword evidence="1" id="KW-1133">Transmembrane helix</keyword>
<gene>
    <name evidence="2" type="ORF">PUP29_05030</name>
</gene>
<dbReference type="Pfam" id="PF11193">
    <property type="entry name" value="DUF2812"/>
    <property type="match status" value="1"/>
</dbReference>
<keyword evidence="1" id="KW-0472">Membrane</keyword>
<evidence type="ECO:0000256" key="1">
    <source>
        <dbReference type="SAM" id="Phobius"/>
    </source>
</evidence>
<dbReference type="AlphaFoldDB" id="A0AAU8AAX0"/>